<evidence type="ECO:0000256" key="5">
    <source>
        <dbReference type="ARBA" id="ARBA00022553"/>
    </source>
</evidence>
<dbReference type="PANTHER" id="PTHR48111">
    <property type="entry name" value="REGULATOR OF RPOS"/>
    <property type="match status" value="1"/>
</dbReference>
<dbReference type="GO" id="GO:0006355">
    <property type="term" value="P:regulation of DNA-templated transcription"/>
    <property type="evidence" value="ECO:0007669"/>
    <property type="project" value="InterPro"/>
</dbReference>
<evidence type="ECO:0000259" key="16">
    <source>
        <dbReference type="PROSITE" id="PS51755"/>
    </source>
</evidence>
<dbReference type="SMART" id="SM00862">
    <property type="entry name" value="Trans_reg_C"/>
    <property type="match status" value="1"/>
</dbReference>
<keyword evidence="3" id="KW-0813">Transport</keyword>
<evidence type="ECO:0000259" key="15">
    <source>
        <dbReference type="PROSITE" id="PS50110"/>
    </source>
</evidence>
<feature type="modified residue" description="4-aspartylphosphate" evidence="13">
    <location>
        <position position="53"/>
    </location>
</feature>
<dbReference type="STRING" id="92487.SAMN02745130_01673"/>
<comment type="subcellular location">
    <subcellularLocation>
        <location evidence="1">Cytoplasm</location>
    </subcellularLocation>
</comment>
<dbReference type="Gene3D" id="1.10.10.10">
    <property type="entry name" value="Winged helix-like DNA-binding domain superfamily/Winged helix DNA-binding domain"/>
    <property type="match status" value="1"/>
</dbReference>
<dbReference type="GO" id="GO:0005829">
    <property type="term" value="C:cytosol"/>
    <property type="evidence" value="ECO:0007669"/>
    <property type="project" value="TreeGrafter"/>
</dbReference>
<feature type="DNA-binding region" description="OmpR/PhoB-type" evidence="14">
    <location>
        <begin position="129"/>
        <end position="227"/>
    </location>
</feature>
<dbReference type="CDD" id="cd17618">
    <property type="entry name" value="REC_OmpR_PhoB"/>
    <property type="match status" value="1"/>
</dbReference>
<dbReference type="InterPro" id="IPR011879">
    <property type="entry name" value="Sig_transdc_resp-reg_PhoB"/>
</dbReference>
<organism evidence="17 18">
    <name type="scientific">Thiothrix eikelboomii</name>
    <dbReference type="NCBI Taxonomy" id="92487"/>
    <lineage>
        <taxon>Bacteria</taxon>
        <taxon>Pseudomonadati</taxon>
        <taxon>Pseudomonadota</taxon>
        <taxon>Gammaproteobacteria</taxon>
        <taxon>Thiotrichales</taxon>
        <taxon>Thiotrichaceae</taxon>
        <taxon>Thiothrix</taxon>
    </lineage>
</organism>
<evidence type="ECO:0000256" key="2">
    <source>
        <dbReference type="ARBA" id="ARBA00013332"/>
    </source>
</evidence>
<dbReference type="GO" id="GO:0032993">
    <property type="term" value="C:protein-DNA complex"/>
    <property type="evidence" value="ECO:0007669"/>
    <property type="project" value="TreeGrafter"/>
</dbReference>
<evidence type="ECO:0000256" key="1">
    <source>
        <dbReference type="ARBA" id="ARBA00004496"/>
    </source>
</evidence>
<evidence type="ECO:0000256" key="9">
    <source>
        <dbReference type="ARBA" id="ARBA00023125"/>
    </source>
</evidence>
<dbReference type="Proteomes" id="UP000190460">
    <property type="component" value="Unassembled WGS sequence"/>
</dbReference>
<dbReference type="PROSITE" id="PS50110">
    <property type="entry name" value="RESPONSE_REGULATORY"/>
    <property type="match status" value="1"/>
</dbReference>
<keyword evidence="4" id="KW-0963">Cytoplasm</keyword>
<dbReference type="InterPro" id="IPR001789">
    <property type="entry name" value="Sig_transdc_resp-reg_receiver"/>
</dbReference>
<sequence>MKKQILCVEDEAAIRQMIRFSLEREGYTVMEAENAYVARELVANQTPDLMLIDWMLPDLSGPELIRRFRKDEVTRDIPIVMLTARSEEEDMIHGLEVGADDYLAKPVSLKTLTARIKALLRRSEGFSARKVLTMGPINLDLDAHQLTIHGQAIHLGITEYKLLEFFMKHPGRVYSRAQLLDFIWGQNTYIEERTVDVHILRLRKALKLQEADHCIHTVRGAGYRFTEEAFHEL</sequence>
<accession>A0A1T4WIS9</accession>
<dbReference type="InterPro" id="IPR001867">
    <property type="entry name" value="OmpR/PhoB-type_DNA-bd"/>
</dbReference>
<dbReference type="GO" id="GO:0000976">
    <property type="term" value="F:transcription cis-regulatory region binding"/>
    <property type="evidence" value="ECO:0007669"/>
    <property type="project" value="TreeGrafter"/>
</dbReference>
<dbReference type="FunFam" id="3.40.50.2300:FF:000001">
    <property type="entry name" value="DNA-binding response regulator PhoB"/>
    <property type="match status" value="1"/>
</dbReference>
<dbReference type="PROSITE" id="PS51755">
    <property type="entry name" value="OMPR_PHOB"/>
    <property type="match status" value="1"/>
</dbReference>
<name>A0A1T4WIS9_9GAMM</name>
<evidence type="ECO:0000256" key="7">
    <source>
        <dbReference type="ARBA" id="ARBA00023012"/>
    </source>
</evidence>
<evidence type="ECO:0000256" key="11">
    <source>
        <dbReference type="ARBA" id="ARBA00023163"/>
    </source>
</evidence>
<evidence type="ECO:0000313" key="17">
    <source>
        <dbReference type="EMBL" id="SKA76785.1"/>
    </source>
</evidence>
<evidence type="ECO:0000256" key="13">
    <source>
        <dbReference type="PROSITE-ProRule" id="PRU00169"/>
    </source>
</evidence>
<feature type="domain" description="OmpR/PhoB-type" evidence="16">
    <location>
        <begin position="129"/>
        <end position="227"/>
    </location>
</feature>
<dbReference type="GO" id="GO:0000156">
    <property type="term" value="F:phosphorelay response regulator activity"/>
    <property type="evidence" value="ECO:0007669"/>
    <property type="project" value="InterPro"/>
</dbReference>
<keyword evidence="8" id="KW-0805">Transcription regulation</keyword>
<evidence type="ECO:0000256" key="12">
    <source>
        <dbReference type="ARBA" id="ARBA00024735"/>
    </source>
</evidence>
<evidence type="ECO:0000256" key="4">
    <source>
        <dbReference type="ARBA" id="ARBA00022490"/>
    </source>
</evidence>
<dbReference type="InterPro" id="IPR036388">
    <property type="entry name" value="WH-like_DNA-bd_sf"/>
</dbReference>
<keyword evidence="6" id="KW-0592">Phosphate transport</keyword>
<dbReference type="InterPro" id="IPR011006">
    <property type="entry name" value="CheY-like_superfamily"/>
</dbReference>
<evidence type="ECO:0000256" key="3">
    <source>
        <dbReference type="ARBA" id="ARBA00022448"/>
    </source>
</evidence>
<dbReference type="Pfam" id="PF00486">
    <property type="entry name" value="Trans_reg_C"/>
    <property type="match status" value="1"/>
</dbReference>
<keyword evidence="5 13" id="KW-0597">Phosphoprotein</keyword>
<dbReference type="PANTHER" id="PTHR48111:SF40">
    <property type="entry name" value="PHOSPHATE REGULON TRANSCRIPTIONAL REGULATORY PROTEIN PHOB"/>
    <property type="match status" value="1"/>
</dbReference>
<dbReference type="RefSeq" id="WP_078922147.1">
    <property type="nucleotide sequence ID" value="NZ_FUYB01000006.1"/>
</dbReference>
<evidence type="ECO:0000313" key="18">
    <source>
        <dbReference type="Proteomes" id="UP000190460"/>
    </source>
</evidence>
<dbReference type="OrthoDB" id="9802426at2"/>
<dbReference type="SUPFAM" id="SSF52172">
    <property type="entry name" value="CheY-like"/>
    <property type="match status" value="1"/>
</dbReference>
<dbReference type="CDD" id="cd00383">
    <property type="entry name" value="trans_reg_C"/>
    <property type="match status" value="1"/>
</dbReference>
<dbReference type="Gene3D" id="3.40.50.2300">
    <property type="match status" value="1"/>
</dbReference>
<comment type="function">
    <text evidence="12">This protein is a positive regulator for the phosphate regulon. Transcription of this operon is positively regulated by PhoB and PhoR when phosphate is limited.</text>
</comment>
<evidence type="ECO:0000256" key="10">
    <source>
        <dbReference type="ARBA" id="ARBA00023159"/>
    </source>
</evidence>
<proteinExistence type="predicted"/>
<keyword evidence="9 14" id="KW-0238">DNA-binding</keyword>
<gene>
    <name evidence="17" type="ORF">SAMN02745130_01673</name>
</gene>
<dbReference type="InterPro" id="IPR016032">
    <property type="entry name" value="Sig_transdc_resp-reg_C-effctor"/>
</dbReference>
<dbReference type="EMBL" id="FUYB01000006">
    <property type="protein sequence ID" value="SKA76785.1"/>
    <property type="molecule type" value="Genomic_DNA"/>
</dbReference>
<dbReference type="SMART" id="SM00448">
    <property type="entry name" value="REC"/>
    <property type="match status" value="1"/>
</dbReference>
<dbReference type="AlphaFoldDB" id="A0A1T4WIS9"/>
<feature type="domain" description="Response regulatory" evidence="15">
    <location>
        <begin position="4"/>
        <end position="120"/>
    </location>
</feature>
<evidence type="ECO:0000256" key="6">
    <source>
        <dbReference type="ARBA" id="ARBA00022592"/>
    </source>
</evidence>
<reference evidence="17 18" key="1">
    <citation type="submission" date="2017-02" db="EMBL/GenBank/DDBJ databases">
        <authorList>
            <person name="Peterson S.W."/>
        </authorList>
    </citation>
    <scope>NUCLEOTIDE SEQUENCE [LARGE SCALE GENOMIC DNA]</scope>
    <source>
        <strain evidence="17 18">ATCC 49788</strain>
    </source>
</reference>
<dbReference type="GO" id="GO:0006817">
    <property type="term" value="P:phosphate ion transport"/>
    <property type="evidence" value="ECO:0007669"/>
    <property type="project" value="UniProtKB-KW"/>
</dbReference>
<keyword evidence="7" id="KW-0902">Two-component regulatory system</keyword>
<dbReference type="NCBIfam" id="TIGR02154">
    <property type="entry name" value="PhoB"/>
    <property type="match status" value="1"/>
</dbReference>
<evidence type="ECO:0000256" key="8">
    <source>
        <dbReference type="ARBA" id="ARBA00023015"/>
    </source>
</evidence>
<dbReference type="SUPFAM" id="SSF46894">
    <property type="entry name" value="C-terminal effector domain of the bipartite response regulators"/>
    <property type="match status" value="1"/>
</dbReference>
<keyword evidence="18" id="KW-1185">Reference proteome</keyword>
<protein>
    <recommendedName>
        <fullName evidence="2">Phosphate regulon transcriptional regulatory protein PhoB</fullName>
    </recommendedName>
</protein>
<dbReference type="Pfam" id="PF00072">
    <property type="entry name" value="Response_reg"/>
    <property type="match status" value="1"/>
</dbReference>
<dbReference type="InterPro" id="IPR039420">
    <property type="entry name" value="WalR-like"/>
</dbReference>
<keyword evidence="11" id="KW-0804">Transcription</keyword>
<keyword evidence="10" id="KW-0010">Activator</keyword>
<evidence type="ECO:0000256" key="14">
    <source>
        <dbReference type="PROSITE-ProRule" id="PRU01091"/>
    </source>
</evidence>